<protein>
    <submittedName>
        <fullName evidence="1">Armadillo-type fold containing protein</fullName>
    </submittedName>
</protein>
<accession>A0A2P5ARU0</accession>
<sequence>MTIIAASAEPDLLDRNDDFVVNVCRHFAMIFHVDSSSTTTSAVTIAVGDALVDVLADKNRLHAKAALNALNVFTETLLFLALTKHADVLMSRGPGTPMIVSSPSTNPVYSPPPSVRIPIFEQLLLCFLHCCYGTTWQTQIGGVMGLGALFGKVTVETLSLFQVRITHGLVYVLKRLPVCARKEQEETGQVLKQVLCIVNNVDEANSEPRRQSFQGVVEFLASELFNPNASIIVRKNVQSCLALLASRSASEVSELLELLYQPLLQHLLVRPLRSRTVDQQVGMLMALNFCLALRPPVLKLTQEFVNFLKEALQIAEADETVWVVKFMNPKVAASLTKLRTVCIELLCTTMAWTDFKTPNHSELHAKIISMFFKSLICRTPEIVAVGKEGLRQVIHQQRVPRELLLRSLRPILVNLAHAEKLSMPLLQGLSHLLELLSNSFNVALGNKLLELLKKWLEPEKLAESQKLWKAGEEPKIAAAIIELFHLLPMAASKFLDELVTLTIELEYSEINSPYRPPLTKFLNHYAAPAVDYFLARLNEPRYFKRFMYIIRSDAGKPLRDELAKSPQKILSIAFPDFVSKSDIVMMPGLSTPRNSLVVATKQSCCV</sequence>
<organism evidence="1 2">
    <name type="scientific">Parasponia andersonii</name>
    <name type="common">Sponia andersonii</name>
    <dbReference type="NCBI Taxonomy" id="3476"/>
    <lineage>
        <taxon>Eukaryota</taxon>
        <taxon>Viridiplantae</taxon>
        <taxon>Streptophyta</taxon>
        <taxon>Embryophyta</taxon>
        <taxon>Tracheophyta</taxon>
        <taxon>Spermatophyta</taxon>
        <taxon>Magnoliopsida</taxon>
        <taxon>eudicotyledons</taxon>
        <taxon>Gunneridae</taxon>
        <taxon>Pentapetalae</taxon>
        <taxon>rosids</taxon>
        <taxon>fabids</taxon>
        <taxon>Rosales</taxon>
        <taxon>Cannabaceae</taxon>
        <taxon>Parasponia</taxon>
    </lineage>
</organism>
<dbReference type="GO" id="GO:0006281">
    <property type="term" value="P:DNA repair"/>
    <property type="evidence" value="ECO:0007669"/>
    <property type="project" value="TreeGrafter"/>
</dbReference>
<proteinExistence type="predicted"/>
<name>A0A2P5ARU0_PARAD</name>
<dbReference type="InterPro" id="IPR046805">
    <property type="entry name" value="Tra1_ring"/>
</dbReference>
<dbReference type="OrthoDB" id="1741945at2759"/>
<evidence type="ECO:0000313" key="2">
    <source>
        <dbReference type="Proteomes" id="UP000237105"/>
    </source>
</evidence>
<dbReference type="Proteomes" id="UP000237105">
    <property type="component" value="Unassembled WGS sequence"/>
</dbReference>
<dbReference type="EMBL" id="JXTB01000473">
    <property type="protein sequence ID" value="PON39191.1"/>
    <property type="molecule type" value="Genomic_DNA"/>
</dbReference>
<dbReference type="GO" id="GO:0035267">
    <property type="term" value="C:NuA4 histone acetyltransferase complex"/>
    <property type="evidence" value="ECO:0007669"/>
    <property type="project" value="TreeGrafter"/>
</dbReference>
<dbReference type="InterPro" id="IPR016024">
    <property type="entry name" value="ARM-type_fold"/>
</dbReference>
<comment type="caution">
    <text evidence="1">The sequence shown here is derived from an EMBL/GenBank/DDBJ whole genome shotgun (WGS) entry which is preliminary data.</text>
</comment>
<dbReference type="GO" id="GO:0000124">
    <property type="term" value="C:SAGA complex"/>
    <property type="evidence" value="ECO:0007669"/>
    <property type="project" value="TreeGrafter"/>
</dbReference>
<evidence type="ECO:0000313" key="1">
    <source>
        <dbReference type="EMBL" id="PON39191.1"/>
    </source>
</evidence>
<dbReference type="STRING" id="3476.A0A2P5ARU0"/>
<keyword evidence="2" id="KW-1185">Reference proteome</keyword>
<dbReference type="Pfam" id="PF20206">
    <property type="entry name" value="Tra1_ring"/>
    <property type="match status" value="1"/>
</dbReference>
<dbReference type="AlphaFoldDB" id="A0A2P5ARU0"/>
<dbReference type="InterPro" id="IPR050517">
    <property type="entry name" value="DDR_Repair_Kinase"/>
</dbReference>
<dbReference type="GO" id="GO:0006355">
    <property type="term" value="P:regulation of DNA-templated transcription"/>
    <property type="evidence" value="ECO:0007669"/>
    <property type="project" value="TreeGrafter"/>
</dbReference>
<dbReference type="SUPFAM" id="SSF48371">
    <property type="entry name" value="ARM repeat"/>
    <property type="match status" value="1"/>
</dbReference>
<reference evidence="2" key="1">
    <citation type="submission" date="2016-06" db="EMBL/GenBank/DDBJ databases">
        <title>Parallel loss of symbiosis genes in relatives of nitrogen-fixing non-legume Parasponia.</title>
        <authorList>
            <person name="Van Velzen R."/>
            <person name="Holmer R."/>
            <person name="Bu F."/>
            <person name="Rutten L."/>
            <person name="Van Zeijl A."/>
            <person name="Liu W."/>
            <person name="Santuari L."/>
            <person name="Cao Q."/>
            <person name="Sharma T."/>
            <person name="Shen D."/>
            <person name="Roswanjaya Y."/>
            <person name="Wardhani T."/>
            <person name="Kalhor M.S."/>
            <person name="Jansen J."/>
            <person name="Van den Hoogen J."/>
            <person name="Gungor B."/>
            <person name="Hartog M."/>
            <person name="Hontelez J."/>
            <person name="Verver J."/>
            <person name="Yang W.-C."/>
            <person name="Schijlen E."/>
            <person name="Repin R."/>
            <person name="Schilthuizen M."/>
            <person name="Schranz E."/>
            <person name="Heidstra R."/>
            <person name="Miyata K."/>
            <person name="Fedorova E."/>
            <person name="Kohlen W."/>
            <person name="Bisseling T."/>
            <person name="Smit S."/>
            <person name="Geurts R."/>
        </authorList>
    </citation>
    <scope>NUCLEOTIDE SEQUENCE [LARGE SCALE GENOMIC DNA]</scope>
    <source>
        <strain evidence="2">cv. WU1-14</strain>
    </source>
</reference>
<dbReference type="GO" id="GO:0005634">
    <property type="term" value="C:nucleus"/>
    <property type="evidence" value="ECO:0007669"/>
    <property type="project" value="TreeGrafter"/>
</dbReference>
<dbReference type="PANTHER" id="PTHR11139">
    <property type="entry name" value="ATAXIA TELANGIECTASIA MUTATED ATM -RELATED"/>
    <property type="match status" value="1"/>
</dbReference>
<gene>
    <name evidence="1" type="ORF">PanWU01x14_307020</name>
</gene>
<dbReference type="PANTHER" id="PTHR11139:SF1">
    <property type="entry name" value="TRANSFORMATION_TRANSCRIPTION DOMAIN-ASSOCIATED PROTEIN"/>
    <property type="match status" value="1"/>
</dbReference>